<dbReference type="EMBL" id="MOOB01000025">
    <property type="protein sequence ID" value="OQE84905.1"/>
    <property type="molecule type" value="Genomic_DNA"/>
</dbReference>
<evidence type="ECO:0000313" key="2">
    <source>
        <dbReference type="Proteomes" id="UP000191691"/>
    </source>
</evidence>
<accession>A0A1V6YBY2</accession>
<keyword evidence="2" id="KW-1185">Reference proteome</keyword>
<dbReference type="Proteomes" id="UP000191691">
    <property type="component" value="Unassembled WGS sequence"/>
</dbReference>
<gene>
    <name evidence="1" type="ORF">PENNAL_c0025G02623</name>
</gene>
<evidence type="ECO:0000313" key="1">
    <source>
        <dbReference type="EMBL" id="OQE84905.1"/>
    </source>
</evidence>
<sequence>MFLSLPTPGGMWDPRAESGYKVVMIDFALCNFRKNYAVDDDWSESKAVQGEEGAVGLIMQDRLEGPSKGEAKYDFDVWFAGHRHGQSAIEKPDTPDIKGLLYEQGTTRPMWIQQQVESEKKYESDDIRFWVMVHAI</sequence>
<organism evidence="1 2">
    <name type="scientific">Penicillium nalgiovense</name>
    <dbReference type="NCBI Taxonomy" id="60175"/>
    <lineage>
        <taxon>Eukaryota</taxon>
        <taxon>Fungi</taxon>
        <taxon>Dikarya</taxon>
        <taxon>Ascomycota</taxon>
        <taxon>Pezizomycotina</taxon>
        <taxon>Eurotiomycetes</taxon>
        <taxon>Eurotiomycetidae</taxon>
        <taxon>Eurotiales</taxon>
        <taxon>Aspergillaceae</taxon>
        <taxon>Penicillium</taxon>
    </lineage>
</organism>
<reference evidence="2" key="1">
    <citation type="journal article" date="2017" name="Nat. Microbiol.">
        <title>Global analysis of biosynthetic gene clusters reveals vast potential of secondary metabolite production in Penicillium species.</title>
        <authorList>
            <person name="Nielsen J.C."/>
            <person name="Grijseels S."/>
            <person name="Prigent S."/>
            <person name="Ji B."/>
            <person name="Dainat J."/>
            <person name="Nielsen K.F."/>
            <person name="Frisvad J.C."/>
            <person name="Workman M."/>
            <person name="Nielsen J."/>
        </authorList>
    </citation>
    <scope>NUCLEOTIDE SEQUENCE [LARGE SCALE GENOMIC DNA]</scope>
    <source>
        <strain evidence="2">IBT 13039</strain>
    </source>
</reference>
<dbReference type="InterPro" id="IPR049168">
    <property type="entry name" value="Glyco_hydro_134"/>
</dbReference>
<dbReference type="Pfam" id="PF21087">
    <property type="entry name" value="Glyco_hydro_134"/>
    <property type="match status" value="1"/>
</dbReference>
<dbReference type="AlphaFoldDB" id="A0A1V6YBY2"/>
<dbReference type="STRING" id="60175.A0A1V6YBY2"/>
<comment type="caution">
    <text evidence="1">The sequence shown here is derived from an EMBL/GenBank/DDBJ whole genome shotgun (WGS) entry which is preliminary data.</text>
</comment>
<protein>
    <submittedName>
        <fullName evidence="1">Uncharacterized protein</fullName>
    </submittedName>
</protein>
<name>A0A1V6YBY2_PENNA</name>
<proteinExistence type="predicted"/>